<dbReference type="STRING" id="168276.SAMN05444580_101848"/>
<dbReference type="Pfam" id="PF04134">
    <property type="entry name" value="DCC1-like"/>
    <property type="match status" value="1"/>
</dbReference>
<sequence length="130" mass="14175">MPVRLPSAGYTVELLFDRDCGFCVYCAGWLRRLDRRGRVTATALQQPGATERFGVSKDEALERAWAVDSRGDRYAGAGAVNAALSGVIGSRMPLYIYRIPGIRQVQDLAYRMVAANRHRLPGRGGSCAVG</sequence>
<dbReference type="RefSeq" id="WP_072842919.1">
    <property type="nucleotide sequence ID" value="NZ_FNAB01000001.1"/>
</dbReference>
<dbReference type="AlphaFoldDB" id="A0A1G6PB11"/>
<gene>
    <name evidence="1" type="ORF">SAMN05444580_101848</name>
</gene>
<dbReference type="GO" id="GO:0015035">
    <property type="term" value="F:protein-disulfide reductase activity"/>
    <property type="evidence" value="ECO:0007669"/>
    <property type="project" value="InterPro"/>
</dbReference>
<protein>
    <submittedName>
        <fullName evidence="1">Predicted thiol-disulfide oxidoreductase YuxK, DCC family</fullName>
    </submittedName>
</protein>
<dbReference type="InterPro" id="IPR007263">
    <property type="entry name" value="DCC1-like"/>
</dbReference>
<reference evidence="1 2" key="1">
    <citation type="submission" date="2016-10" db="EMBL/GenBank/DDBJ databases">
        <authorList>
            <person name="de Groot N.N."/>
        </authorList>
    </citation>
    <scope>NUCLEOTIDE SEQUENCE [LARGE SCALE GENOMIC DNA]</scope>
    <source>
        <strain evidence="1 2">JCM 11308</strain>
    </source>
</reference>
<evidence type="ECO:0000313" key="1">
    <source>
        <dbReference type="EMBL" id="SDC77422.1"/>
    </source>
</evidence>
<evidence type="ECO:0000313" key="2">
    <source>
        <dbReference type="Proteomes" id="UP000199417"/>
    </source>
</evidence>
<dbReference type="Proteomes" id="UP000199417">
    <property type="component" value="Unassembled WGS sequence"/>
</dbReference>
<accession>A0A1G6PB11</accession>
<name>A0A1G6PB11_9NOCA</name>
<organism evidence="1 2">
    <name type="scientific">Rhodococcus tukisamuensis</name>
    <dbReference type="NCBI Taxonomy" id="168276"/>
    <lineage>
        <taxon>Bacteria</taxon>
        <taxon>Bacillati</taxon>
        <taxon>Actinomycetota</taxon>
        <taxon>Actinomycetes</taxon>
        <taxon>Mycobacteriales</taxon>
        <taxon>Nocardiaceae</taxon>
        <taxon>Rhodococcus</taxon>
    </lineage>
</organism>
<proteinExistence type="predicted"/>
<dbReference type="EMBL" id="FNAB01000001">
    <property type="protein sequence ID" value="SDC77422.1"/>
    <property type="molecule type" value="Genomic_DNA"/>
</dbReference>
<keyword evidence="2" id="KW-1185">Reference proteome</keyword>